<dbReference type="VEuPathDB" id="TrichDB:TVAGG3_0838170"/>
<dbReference type="AlphaFoldDB" id="A2EK47"/>
<feature type="transmembrane region" description="Helical" evidence="1">
    <location>
        <begin position="86"/>
        <end position="110"/>
    </location>
</feature>
<evidence type="ECO:0000313" key="3">
    <source>
        <dbReference type="Proteomes" id="UP000001542"/>
    </source>
</evidence>
<accession>A2EK47</accession>
<reference evidence="2" key="2">
    <citation type="journal article" date="2007" name="Science">
        <title>Draft genome sequence of the sexually transmitted pathogen Trichomonas vaginalis.</title>
        <authorList>
            <person name="Carlton J.M."/>
            <person name="Hirt R.P."/>
            <person name="Silva J.C."/>
            <person name="Delcher A.L."/>
            <person name="Schatz M."/>
            <person name="Zhao Q."/>
            <person name="Wortman J.R."/>
            <person name="Bidwell S.L."/>
            <person name="Alsmark U.C.M."/>
            <person name="Besteiro S."/>
            <person name="Sicheritz-Ponten T."/>
            <person name="Noel C.J."/>
            <person name="Dacks J.B."/>
            <person name="Foster P.G."/>
            <person name="Simillion C."/>
            <person name="Van de Peer Y."/>
            <person name="Miranda-Saavedra D."/>
            <person name="Barton G.J."/>
            <person name="Westrop G.D."/>
            <person name="Mueller S."/>
            <person name="Dessi D."/>
            <person name="Fiori P.L."/>
            <person name="Ren Q."/>
            <person name="Paulsen I."/>
            <person name="Zhang H."/>
            <person name="Bastida-Corcuera F.D."/>
            <person name="Simoes-Barbosa A."/>
            <person name="Brown M.T."/>
            <person name="Hayes R.D."/>
            <person name="Mukherjee M."/>
            <person name="Okumura C.Y."/>
            <person name="Schneider R."/>
            <person name="Smith A.J."/>
            <person name="Vanacova S."/>
            <person name="Villalvazo M."/>
            <person name="Haas B.J."/>
            <person name="Pertea M."/>
            <person name="Feldblyum T.V."/>
            <person name="Utterback T.R."/>
            <person name="Shu C.L."/>
            <person name="Osoegawa K."/>
            <person name="de Jong P.J."/>
            <person name="Hrdy I."/>
            <person name="Horvathova L."/>
            <person name="Zubacova Z."/>
            <person name="Dolezal P."/>
            <person name="Malik S.B."/>
            <person name="Logsdon J.M. Jr."/>
            <person name="Henze K."/>
            <person name="Gupta A."/>
            <person name="Wang C.C."/>
            <person name="Dunne R.L."/>
            <person name="Upcroft J.A."/>
            <person name="Upcroft P."/>
            <person name="White O."/>
            <person name="Salzberg S.L."/>
            <person name="Tang P."/>
            <person name="Chiu C.-H."/>
            <person name="Lee Y.-S."/>
            <person name="Embley T.M."/>
            <person name="Coombs G.H."/>
            <person name="Mottram J.C."/>
            <person name="Tachezy J."/>
            <person name="Fraser-Liggett C.M."/>
            <person name="Johnson P.J."/>
        </authorList>
    </citation>
    <scope>NUCLEOTIDE SEQUENCE [LARGE SCALE GENOMIC DNA]</scope>
    <source>
        <strain evidence="2">G3</strain>
    </source>
</reference>
<dbReference type="EMBL" id="DS113411">
    <property type="protein sequence ID" value="EAY06940.1"/>
    <property type="molecule type" value="Genomic_DNA"/>
</dbReference>
<protein>
    <submittedName>
        <fullName evidence="2">Uncharacterized protein</fullName>
    </submittedName>
</protein>
<keyword evidence="1" id="KW-1133">Transmembrane helix</keyword>
<dbReference type="Proteomes" id="UP000001542">
    <property type="component" value="Unassembled WGS sequence"/>
</dbReference>
<reference evidence="2" key="1">
    <citation type="submission" date="2006-10" db="EMBL/GenBank/DDBJ databases">
        <authorList>
            <person name="Amadeo P."/>
            <person name="Zhao Q."/>
            <person name="Wortman J."/>
            <person name="Fraser-Liggett C."/>
            <person name="Carlton J."/>
        </authorList>
    </citation>
    <scope>NUCLEOTIDE SEQUENCE</scope>
    <source>
        <strain evidence="2">G3</strain>
    </source>
</reference>
<keyword evidence="1" id="KW-0812">Transmembrane</keyword>
<gene>
    <name evidence="2" type="ORF">TVAG_099800</name>
</gene>
<keyword evidence="1" id="KW-0472">Membrane</keyword>
<dbReference type="RefSeq" id="XP_001319163.1">
    <property type="nucleotide sequence ID" value="XM_001319128.1"/>
</dbReference>
<evidence type="ECO:0000256" key="1">
    <source>
        <dbReference type="SAM" id="Phobius"/>
    </source>
</evidence>
<evidence type="ECO:0000313" key="2">
    <source>
        <dbReference type="EMBL" id="EAY06940.1"/>
    </source>
</evidence>
<sequence>MRDKIYDATPLGLIRPNDYVAPPKIEFYSMTYPEYYLGYIEVINKSCESNLIYEEIENNTKAQCDNQQMLINEGHRKKGSLYNIEIGLIVMGLLFIGTVICLLYTIYAYMKRNDKEDSETVHEMEVEEVKTANSNEIEGVTYDNPLFTRGNWNDDPFKDDFEENDNNEKVNYFLGKDLEEASDGKTN</sequence>
<keyword evidence="3" id="KW-1185">Reference proteome</keyword>
<dbReference type="VEuPathDB" id="TrichDB:TVAG_099800"/>
<dbReference type="InParanoid" id="A2EK47"/>
<dbReference type="KEGG" id="tva:4764820"/>
<name>A2EK47_TRIV3</name>
<proteinExistence type="predicted"/>
<organism evidence="2 3">
    <name type="scientific">Trichomonas vaginalis (strain ATCC PRA-98 / G3)</name>
    <dbReference type="NCBI Taxonomy" id="412133"/>
    <lineage>
        <taxon>Eukaryota</taxon>
        <taxon>Metamonada</taxon>
        <taxon>Parabasalia</taxon>
        <taxon>Trichomonadida</taxon>
        <taxon>Trichomonadidae</taxon>
        <taxon>Trichomonas</taxon>
    </lineage>
</organism>